<dbReference type="AlphaFoldDB" id="A0A147DM55"/>
<protein>
    <submittedName>
        <fullName evidence="1">Uncharacterized protein</fullName>
    </submittedName>
</protein>
<dbReference type="Proteomes" id="UP000072763">
    <property type="component" value="Unassembled WGS sequence"/>
</dbReference>
<reference evidence="1 2" key="1">
    <citation type="journal article" date="2016" name="Front. Microbiol.">
        <title>Genomic Resource of Rice Seed Associated Bacteria.</title>
        <authorList>
            <person name="Midha S."/>
            <person name="Bansal K."/>
            <person name="Sharma S."/>
            <person name="Kumar N."/>
            <person name="Patil P.P."/>
            <person name="Chaudhry V."/>
            <person name="Patil P.B."/>
        </authorList>
    </citation>
    <scope>NUCLEOTIDE SEQUENCE [LARGE SCALE GENOMIC DNA]</scope>
    <source>
        <strain evidence="1 2">NS359</strain>
    </source>
</reference>
<evidence type="ECO:0000313" key="2">
    <source>
        <dbReference type="Proteomes" id="UP000072763"/>
    </source>
</evidence>
<evidence type="ECO:0000313" key="1">
    <source>
        <dbReference type="EMBL" id="KTR47314.1"/>
    </source>
</evidence>
<name>A0A147DM55_9MICO</name>
<organism evidence="1 2">
    <name type="scientific">Curtobacterium oceanosedimentum</name>
    <dbReference type="NCBI Taxonomy" id="465820"/>
    <lineage>
        <taxon>Bacteria</taxon>
        <taxon>Bacillati</taxon>
        <taxon>Actinomycetota</taxon>
        <taxon>Actinomycetes</taxon>
        <taxon>Micrococcales</taxon>
        <taxon>Microbacteriaceae</taxon>
        <taxon>Curtobacterium</taxon>
    </lineage>
</organism>
<accession>A0A147DM55</accession>
<gene>
    <name evidence="1" type="ORF">NS359_15210</name>
</gene>
<sequence length="89" mass="9760">MLRADFLNQITHATNSFVSQPELRAIQDLEKVVSKTEPVTLGFDGSEGRKPGKGTADSTVLIGYSVTQKHLVSQRSWALVWEAQASRAC</sequence>
<dbReference type="EMBL" id="LDRC01000106">
    <property type="protein sequence ID" value="KTR47314.1"/>
    <property type="molecule type" value="Genomic_DNA"/>
</dbReference>
<proteinExistence type="predicted"/>
<comment type="caution">
    <text evidence="1">The sequence shown here is derived from an EMBL/GenBank/DDBJ whole genome shotgun (WGS) entry which is preliminary data.</text>
</comment>